<name>A0A1I7W6N4_HETBA</name>
<dbReference type="Proteomes" id="UP000095283">
    <property type="component" value="Unplaced"/>
</dbReference>
<dbReference type="WBParaSite" id="Hba_00279">
    <property type="protein sequence ID" value="Hba_00279"/>
    <property type="gene ID" value="Hba_00279"/>
</dbReference>
<sequence length="127" mass="14915">MQHCHVYNFRHFRFLDILTLIFQQHTIHRLTKAENNSYAELTSTPCSWSRHQRLPFHMIMLSSVNTDVYLIRVLGLLGLHRYNKDNTIIGLLLHNKDRQEIRQGRVRYQSGDIPSGLDVTCRASLRG</sequence>
<dbReference type="AlphaFoldDB" id="A0A1I7W6N4"/>
<evidence type="ECO:0000313" key="1">
    <source>
        <dbReference type="Proteomes" id="UP000095283"/>
    </source>
</evidence>
<organism evidence="1 2">
    <name type="scientific">Heterorhabditis bacteriophora</name>
    <name type="common">Entomopathogenic nematode worm</name>
    <dbReference type="NCBI Taxonomy" id="37862"/>
    <lineage>
        <taxon>Eukaryota</taxon>
        <taxon>Metazoa</taxon>
        <taxon>Ecdysozoa</taxon>
        <taxon>Nematoda</taxon>
        <taxon>Chromadorea</taxon>
        <taxon>Rhabditida</taxon>
        <taxon>Rhabditina</taxon>
        <taxon>Rhabditomorpha</taxon>
        <taxon>Strongyloidea</taxon>
        <taxon>Heterorhabditidae</taxon>
        <taxon>Heterorhabditis</taxon>
    </lineage>
</organism>
<protein>
    <submittedName>
        <fullName evidence="2">Secreted protein</fullName>
    </submittedName>
</protein>
<reference evidence="2" key="1">
    <citation type="submission" date="2016-11" db="UniProtKB">
        <authorList>
            <consortium name="WormBaseParasite"/>
        </authorList>
    </citation>
    <scope>IDENTIFICATION</scope>
</reference>
<evidence type="ECO:0000313" key="2">
    <source>
        <dbReference type="WBParaSite" id="Hba_00279"/>
    </source>
</evidence>
<proteinExistence type="predicted"/>
<accession>A0A1I7W6N4</accession>
<keyword evidence="1" id="KW-1185">Reference proteome</keyword>